<name>A0A1G6PJP7_9NOCA</name>
<evidence type="ECO:0000256" key="7">
    <source>
        <dbReference type="SAM" id="Phobius"/>
    </source>
</evidence>
<evidence type="ECO:0000256" key="2">
    <source>
        <dbReference type="ARBA" id="ARBA00008193"/>
    </source>
</evidence>
<evidence type="ECO:0000256" key="1">
    <source>
        <dbReference type="ARBA" id="ARBA00004651"/>
    </source>
</evidence>
<keyword evidence="5 7" id="KW-1133">Transmembrane helix</keyword>
<keyword evidence="10" id="KW-1185">Reference proteome</keyword>
<evidence type="ECO:0000256" key="4">
    <source>
        <dbReference type="ARBA" id="ARBA00022692"/>
    </source>
</evidence>
<accession>A0A1G6PJP7</accession>
<evidence type="ECO:0000313" key="10">
    <source>
        <dbReference type="Proteomes" id="UP000199417"/>
    </source>
</evidence>
<dbReference type="STRING" id="168276.SAMN05444580_101918"/>
<feature type="domain" description="Glycine transporter" evidence="8">
    <location>
        <begin position="91"/>
        <end position="163"/>
    </location>
</feature>
<feature type="domain" description="Glycine transporter" evidence="8">
    <location>
        <begin position="5"/>
        <end position="79"/>
    </location>
</feature>
<protein>
    <submittedName>
        <fullName evidence="9">Uncharacterized membrane protein YeiH</fullName>
    </submittedName>
</protein>
<gene>
    <name evidence="9" type="ORF">SAMN05444580_101918</name>
</gene>
<dbReference type="AlphaFoldDB" id="A0A1G6PJP7"/>
<comment type="similarity">
    <text evidence="2">Belongs to the UPF0126 family.</text>
</comment>
<dbReference type="EMBL" id="FNAB01000001">
    <property type="protein sequence ID" value="SDC79794.1"/>
    <property type="molecule type" value="Genomic_DNA"/>
</dbReference>
<feature type="transmembrane region" description="Helical" evidence="7">
    <location>
        <begin position="89"/>
        <end position="109"/>
    </location>
</feature>
<evidence type="ECO:0000259" key="8">
    <source>
        <dbReference type="Pfam" id="PF03458"/>
    </source>
</evidence>
<comment type="subcellular location">
    <subcellularLocation>
        <location evidence="1">Cell membrane</location>
        <topology evidence="1">Multi-pass membrane protein</topology>
    </subcellularLocation>
</comment>
<evidence type="ECO:0000256" key="3">
    <source>
        <dbReference type="ARBA" id="ARBA00022475"/>
    </source>
</evidence>
<keyword evidence="3" id="KW-1003">Cell membrane</keyword>
<feature type="transmembrane region" description="Helical" evidence="7">
    <location>
        <begin position="6"/>
        <end position="23"/>
    </location>
</feature>
<keyword evidence="6 7" id="KW-0472">Membrane</keyword>
<dbReference type="Pfam" id="PF03458">
    <property type="entry name" value="Gly_transporter"/>
    <property type="match status" value="2"/>
</dbReference>
<dbReference type="PANTHER" id="PTHR30506:SF3">
    <property type="entry name" value="UPF0126 INNER MEMBRANE PROTEIN YADS-RELATED"/>
    <property type="match status" value="1"/>
</dbReference>
<feature type="transmembrane region" description="Helical" evidence="7">
    <location>
        <begin position="30"/>
        <end position="50"/>
    </location>
</feature>
<evidence type="ECO:0000256" key="5">
    <source>
        <dbReference type="ARBA" id="ARBA00022989"/>
    </source>
</evidence>
<evidence type="ECO:0000313" key="9">
    <source>
        <dbReference type="EMBL" id="SDC79794.1"/>
    </source>
</evidence>
<dbReference type="RefSeq" id="WP_072847427.1">
    <property type="nucleotide sequence ID" value="NZ_FNAB01000001.1"/>
</dbReference>
<sequence length="203" mass="21119">MLLKVLELVGVVAFAASGSLVAVSKRLDIFGVCLIGLFTAIGGGVIRDVLLGITPPTALNTWKFFTTAVLTSLVVFFLHATVRRLRREILVFDAVGMGLFASSGAAIALEAGTSGQAACLIGATTAIGGGVLRDVLVNEMPLLLHRDLYAIPALIGSTVVVACSNLGLTTDVGLVAGTVLAAVIRLLALWRDWNLPGPRLLQD</sequence>
<dbReference type="Proteomes" id="UP000199417">
    <property type="component" value="Unassembled WGS sequence"/>
</dbReference>
<keyword evidence="4 7" id="KW-0812">Transmembrane</keyword>
<feature type="transmembrane region" description="Helical" evidence="7">
    <location>
        <begin position="174"/>
        <end position="190"/>
    </location>
</feature>
<dbReference type="GO" id="GO:0005886">
    <property type="term" value="C:plasma membrane"/>
    <property type="evidence" value="ECO:0007669"/>
    <property type="project" value="UniProtKB-SubCell"/>
</dbReference>
<proteinExistence type="inferred from homology"/>
<evidence type="ECO:0000256" key="6">
    <source>
        <dbReference type="ARBA" id="ARBA00023136"/>
    </source>
</evidence>
<organism evidence="9 10">
    <name type="scientific">Rhodococcus tukisamuensis</name>
    <dbReference type="NCBI Taxonomy" id="168276"/>
    <lineage>
        <taxon>Bacteria</taxon>
        <taxon>Bacillati</taxon>
        <taxon>Actinomycetota</taxon>
        <taxon>Actinomycetes</taxon>
        <taxon>Mycobacteriales</taxon>
        <taxon>Nocardiaceae</taxon>
        <taxon>Rhodococcus</taxon>
    </lineage>
</organism>
<reference evidence="9 10" key="1">
    <citation type="submission" date="2016-10" db="EMBL/GenBank/DDBJ databases">
        <authorList>
            <person name="de Groot N.N."/>
        </authorList>
    </citation>
    <scope>NUCLEOTIDE SEQUENCE [LARGE SCALE GENOMIC DNA]</scope>
    <source>
        <strain evidence="9 10">JCM 11308</strain>
    </source>
</reference>
<feature type="transmembrane region" description="Helical" evidence="7">
    <location>
        <begin position="148"/>
        <end position="168"/>
    </location>
</feature>
<feature type="transmembrane region" description="Helical" evidence="7">
    <location>
        <begin position="62"/>
        <end position="82"/>
    </location>
</feature>
<dbReference type="PANTHER" id="PTHR30506">
    <property type="entry name" value="INNER MEMBRANE PROTEIN"/>
    <property type="match status" value="1"/>
</dbReference>
<dbReference type="InterPro" id="IPR005115">
    <property type="entry name" value="Gly_transporter"/>
</dbReference>